<feature type="transmembrane region" description="Helical" evidence="2">
    <location>
        <begin position="78"/>
        <end position="99"/>
    </location>
</feature>
<keyword evidence="2" id="KW-0812">Transmembrane</keyword>
<evidence type="ECO:0000313" key="3">
    <source>
        <dbReference type="EMBL" id="ORX02084.1"/>
    </source>
</evidence>
<dbReference type="EMBL" id="LQPZ01000033">
    <property type="protein sequence ID" value="ORX02084.1"/>
    <property type="molecule type" value="Genomic_DNA"/>
</dbReference>
<comment type="caution">
    <text evidence="3">The sequence shown here is derived from an EMBL/GenBank/DDBJ whole genome shotgun (WGS) entry which is preliminary data.</text>
</comment>
<dbReference type="RefSeq" id="WP_085110573.1">
    <property type="nucleotide sequence ID" value="NZ_JACKSN010000042.1"/>
</dbReference>
<feature type="compositionally biased region" description="Basic and acidic residues" evidence="1">
    <location>
        <begin position="191"/>
        <end position="208"/>
    </location>
</feature>
<reference evidence="3 4" key="1">
    <citation type="submission" date="2016-01" db="EMBL/GenBank/DDBJ databases">
        <title>The new phylogeny of the genus Mycobacterium.</title>
        <authorList>
            <person name="Tarcisio F."/>
            <person name="Conor M."/>
            <person name="Antonella G."/>
            <person name="Elisabetta G."/>
            <person name="Giulia F.S."/>
            <person name="Sara T."/>
            <person name="Anna F."/>
            <person name="Clotilde B."/>
            <person name="Roberto B."/>
            <person name="Veronica D.S."/>
            <person name="Fabio R."/>
            <person name="Monica P."/>
            <person name="Olivier J."/>
            <person name="Enrico T."/>
            <person name="Nicola S."/>
        </authorList>
    </citation>
    <scope>NUCLEOTIDE SEQUENCE [LARGE SCALE GENOMIC DNA]</scope>
    <source>
        <strain evidence="3 4">DSM 44153</strain>
    </source>
</reference>
<evidence type="ECO:0000256" key="1">
    <source>
        <dbReference type="SAM" id="MobiDB-lite"/>
    </source>
</evidence>
<dbReference type="Proteomes" id="UP000193090">
    <property type="component" value="Unassembled WGS sequence"/>
</dbReference>
<keyword evidence="2" id="KW-0472">Membrane</keyword>
<proteinExistence type="predicted"/>
<feature type="region of interest" description="Disordered" evidence="1">
    <location>
        <begin position="118"/>
        <end position="214"/>
    </location>
</feature>
<accession>A0A1X2EH88</accession>
<organism evidence="3 4">
    <name type="scientific">Mycolicibacillus trivialis</name>
    <dbReference type="NCBI Taxonomy" id="1798"/>
    <lineage>
        <taxon>Bacteria</taxon>
        <taxon>Bacillati</taxon>
        <taxon>Actinomycetota</taxon>
        <taxon>Actinomycetes</taxon>
        <taxon>Mycobacteriales</taxon>
        <taxon>Mycobacteriaceae</taxon>
        <taxon>Mycolicibacillus</taxon>
    </lineage>
</organism>
<dbReference type="AlphaFoldDB" id="A0A1X2EH88"/>
<feature type="compositionally biased region" description="Low complexity" evidence="1">
    <location>
        <begin position="135"/>
        <end position="147"/>
    </location>
</feature>
<feature type="compositionally biased region" description="Pro residues" evidence="1">
    <location>
        <begin position="169"/>
        <end position="190"/>
    </location>
</feature>
<feature type="region of interest" description="Disordered" evidence="1">
    <location>
        <begin position="1"/>
        <end position="70"/>
    </location>
</feature>
<dbReference type="PRINTS" id="PR01217">
    <property type="entry name" value="PRICHEXTENSN"/>
</dbReference>
<sequence>MTTDRRATGSHDPGPNAEPAPTTRHVAREATPSMTFQSLAWSQEDDSPDIEPFRGSEPTDDPRRAHPRPVPWFRRPQLVLGAAAVLAVCGIGGLAYTGVVHTDGPGTQPSVLDTDAAPLVEPAAPPPAAPPGNVQPGWVQQPAGQQPGPAPAQQPPAQQPPAPVKQQPPAAPPVADPPAQQPPKEAPPADDPPKDVPPKDEPPKETKTCADGTVIGADQPCLQLKDVDPIQPENPMRELQIVCWDGSVKPVGGDCPINPQIIKINPPEE</sequence>
<gene>
    <name evidence="3" type="ORF">AWC30_12765</name>
</gene>
<keyword evidence="4" id="KW-1185">Reference proteome</keyword>
<name>A0A1X2EH88_9MYCO</name>
<evidence type="ECO:0000313" key="4">
    <source>
        <dbReference type="Proteomes" id="UP000193090"/>
    </source>
</evidence>
<feature type="compositionally biased region" description="Polar residues" evidence="1">
    <location>
        <begin position="32"/>
        <end position="41"/>
    </location>
</feature>
<evidence type="ECO:0000256" key="2">
    <source>
        <dbReference type="SAM" id="Phobius"/>
    </source>
</evidence>
<feature type="compositionally biased region" description="Pro residues" evidence="1">
    <location>
        <begin position="148"/>
        <end position="163"/>
    </location>
</feature>
<keyword evidence="2" id="KW-1133">Transmembrane helix</keyword>
<protein>
    <submittedName>
        <fullName evidence="3">Uncharacterized protein</fullName>
    </submittedName>
</protein>
<dbReference type="STRING" id="1798.AWC30_12765"/>